<feature type="domain" description="Histidine kinase/HSP90-like ATPase" evidence="5">
    <location>
        <begin position="471"/>
        <end position="569"/>
    </location>
</feature>
<feature type="domain" description="GAF" evidence="4">
    <location>
        <begin position="196"/>
        <end position="339"/>
    </location>
</feature>
<proteinExistence type="predicted"/>
<dbReference type="Gene3D" id="3.30.450.40">
    <property type="match status" value="2"/>
</dbReference>
<dbReference type="InterPro" id="IPR003018">
    <property type="entry name" value="GAF"/>
</dbReference>
<dbReference type="CDD" id="cd16917">
    <property type="entry name" value="HATPase_UhpB-NarQ-NarX-like"/>
    <property type="match status" value="1"/>
</dbReference>
<dbReference type="SUPFAM" id="SSF55874">
    <property type="entry name" value="ATPase domain of HSP90 chaperone/DNA topoisomerase II/histidine kinase"/>
    <property type="match status" value="1"/>
</dbReference>
<dbReference type="InterPro" id="IPR011712">
    <property type="entry name" value="Sig_transdc_His_kin_sub3_dim/P"/>
</dbReference>
<dbReference type="SUPFAM" id="SSF55781">
    <property type="entry name" value="GAF domain-like"/>
    <property type="match status" value="2"/>
</dbReference>
<keyword evidence="2" id="KW-0418">Kinase</keyword>
<dbReference type="PANTHER" id="PTHR24421:SF56">
    <property type="entry name" value="OXYGEN SENSOR HISTIDINE KINASE RESPONSE REGULATOR DOST"/>
    <property type="match status" value="1"/>
</dbReference>
<dbReference type="InterPro" id="IPR029016">
    <property type="entry name" value="GAF-like_dom_sf"/>
</dbReference>
<dbReference type="Pfam" id="PF02518">
    <property type="entry name" value="HATPase_c"/>
    <property type="match status" value="1"/>
</dbReference>
<keyword evidence="7" id="KW-1185">Reference proteome</keyword>
<evidence type="ECO:0000256" key="1">
    <source>
        <dbReference type="ARBA" id="ARBA00022679"/>
    </source>
</evidence>
<dbReference type="RefSeq" id="WP_058236498.1">
    <property type="nucleotide sequence ID" value="NZ_LT629792.1"/>
</dbReference>
<feature type="domain" description="GAF" evidence="4">
    <location>
        <begin position="28"/>
        <end position="175"/>
    </location>
</feature>
<organism evidence="6 7">
    <name type="scientific">Schaalia radingae</name>
    <dbReference type="NCBI Taxonomy" id="131110"/>
    <lineage>
        <taxon>Bacteria</taxon>
        <taxon>Bacillati</taxon>
        <taxon>Actinomycetota</taxon>
        <taxon>Actinomycetes</taxon>
        <taxon>Actinomycetales</taxon>
        <taxon>Actinomycetaceae</taxon>
        <taxon>Schaalia</taxon>
    </lineage>
</organism>
<evidence type="ECO:0000256" key="3">
    <source>
        <dbReference type="ARBA" id="ARBA00023012"/>
    </source>
</evidence>
<dbReference type="Gene3D" id="1.20.5.1930">
    <property type="match status" value="1"/>
</dbReference>
<evidence type="ECO:0000313" key="7">
    <source>
        <dbReference type="Proteomes" id="UP000198976"/>
    </source>
</evidence>
<evidence type="ECO:0000259" key="5">
    <source>
        <dbReference type="SMART" id="SM00387"/>
    </source>
</evidence>
<dbReference type="SMART" id="SM00065">
    <property type="entry name" value="GAF"/>
    <property type="match status" value="2"/>
</dbReference>
<dbReference type="Gene3D" id="3.30.565.10">
    <property type="entry name" value="Histidine kinase-like ATPase, C-terminal domain"/>
    <property type="match status" value="1"/>
</dbReference>
<reference evidence="6 7" key="1">
    <citation type="submission" date="2016-10" db="EMBL/GenBank/DDBJ databases">
        <authorList>
            <person name="Varghese N."/>
            <person name="Submissions S."/>
        </authorList>
    </citation>
    <scope>NUCLEOTIDE SEQUENCE [LARGE SCALE GENOMIC DNA]</scope>
    <source>
        <strain evidence="6 7">DSM 9169</strain>
    </source>
</reference>
<dbReference type="InterPro" id="IPR003594">
    <property type="entry name" value="HATPase_dom"/>
</dbReference>
<keyword evidence="1" id="KW-0808">Transferase</keyword>
<evidence type="ECO:0000259" key="4">
    <source>
        <dbReference type="SMART" id="SM00065"/>
    </source>
</evidence>
<keyword evidence="3" id="KW-0902">Two-component regulatory system</keyword>
<name>A0ABY0V6Z9_9ACTO</name>
<accession>A0ABY0V6Z9</accession>
<sequence>MTPPTHTNDTYADPSILQAVLDLTASLELDPILTTFVDQSCLLTGARWGGVAVLDTWGRTARLVGHGARAQELHTQPLIETLTAHIPPHEPLVIPDLLNPNVDFELPAQPADAGSSSPIDNFLGISLNVHEQVFGRLFLTGRVGGFTDEDVATVSALARAAGLAIENAERFEHSRNRERWISASQRLTTAMLEGTDEEEALELIAHTVRDVSHADTAIIVLPSVGDTYAAEITDGYDADRLLGLTFPKEGRTMSVLREGTGMMVDSMEHAQIMRVPEFTKFGPALYAPLKARGETSGVLILLRKPGRQEFAQSDLPLAESLASQATLALELASARHIQDVETLLDERSRISRDLHDFAIQQLFAAGMSLDAARSKVREEEASTDEVSSILDQALASVDDAVRQIRAIVHGLREPDQNVGLVERVRQESSLSRSFLGFAPSLVISLDGTAINEDEEAEDAMVSAIENMLSDDVGDDVVAVVREGLSNIARHAHATAGRVILEVTSPSDDTAGEVCVRVADDGRGIDPHRTRNSGLSNMRERARRHAGSFVFGAGIDGAGAEIIWRAEIDPE</sequence>
<dbReference type="EMBL" id="LT629792">
    <property type="protein sequence ID" value="SDT91646.1"/>
    <property type="molecule type" value="Genomic_DNA"/>
</dbReference>
<dbReference type="Pfam" id="PF13185">
    <property type="entry name" value="GAF_2"/>
    <property type="match status" value="1"/>
</dbReference>
<dbReference type="Proteomes" id="UP000198976">
    <property type="component" value="Chromosome I"/>
</dbReference>
<dbReference type="PANTHER" id="PTHR24421">
    <property type="entry name" value="NITRATE/NITRITE SENSOR PROTEIN NARX-RELATED"/>
    <property type="match status" value="1"/>
</dbReference>
<dbReference type="SMART" id="SM00387">
    <property type="entry name" value="HATPase_c"/>
    <property type="match status" value="1"/>
</dbReference>
<gene>
    <name evidence="6" type="ORF">SAMN04489714_0862</name>
</gene>
<protein>
    <submittedName>
        <fullName evidence="6">Histidine kinase-, DNA gyrase B-, and HSP90-like ATPase</fullName>
    </submittedName>
</protein>
<evidence type="ECO:0000313" key="6">
    <source>
        <dbReference type="EMBL" id="SDT91646.1"/>
    </source>
</evidence>
<evidence type="ECO:0000256" key="2">
    <source>
        <dbReference type="ARBA" id="ARBA00022777"/>
    </source>
</evidence>
<dbReference type="Pfam" id="PF07730">
    <property type="entry name" value="HisKA_3"/>
    <property type="match status" value="1"/>
</dbReference>
<dbReference type="InterPro" id="IPR036890">
    <property type="entry name" value="HATPase_C_sf"/>
</dbReference>
<dbReference type="InterPro" id="IPR050482">
    <property type="entry name" value="Sensor_HK_TwoCompSys"/>
</dbReference>
<dbReference type="Pfam" id="PF01590">
    <property type="entry name" value="GAF"/>
    <property type="match status" value="1"/>
</dbReference>